<name>A0A2Z6MYF7_TRISU</name>
<evidence type="ECO:0000313" key="11">
    <source>
        <dbReference type="Proteomes" id="UP000242715"/>
    </source>
</evidence>
<evidence type="ECO:0000256" key="9">
    <source>
        <dbReference type="RuleBase" id="RU367109"/>
    </source>
</evidence>
<protein>
    <recommendedName>
        <fullName evidence="9">Defensin-like protein</fullName>
    </recommendedName>
</protein>
<evidence type="ECO:0000256" key="8">
    <source>
        <dbReference type="ARBA" id="ARBA00023157"/>
    </source>
</evidence>
<evidence type="ECO:0000256" key="2">
    <source>
        <dbReference type="ARBA" id="ARBA00006722"/>
    </source>
</evidence>
<dbReference type="PANTHER" id="PTHR36788">
    <property type="entry name" value="DEFENSIN-LIKE PROTEIN 183"/>
    <property type="match status" value="1"/>
</dbReference>
<dbReference type="GO" id="GO:0005576">
    <property type="term" value="C:extracellular region"/>
    <property type="evidence" value="ECO:0007669"/>
    <property type="project" value="UniProtKB-SubCell"/>
</dbReference>
<evidence type="ECO:0000256" key="4">
    <source>
        <dbReference type="ARBA" id="ARBA00022529"/>
    </source>
</evidence>
<evidence type="ECO:0000256" key="6">
    <source>
        <dbReference type="ARBA" id="ARBA00022729"/>
    </source>
</evidence>
<comment type="subcellular location">
    <subcellularLocation>
        <location evidence="1 9">Secreted</location>
    </subcellularLocation>
</comment>
<keyword evidence="8" id="KW-1015">Disulfide bond</keyword>
<accession>A0A2Z6MYF7</accession>
<evidence type="ECO:0000256" key="3">
    <source>
        <dbReference type="ARBA" id="ARBA00022525"/>
    </source>
</evidence>
<keyword evidence="7 9" id="KW-0611">Plant defense</keyword>
<gene>
    <name evidence="10" type="ORF">TSUD_213900</name>
</gene>
<sequence>MGIPQVEGAKGACTAPLGGCGPRGNCEQRCKAMHSDGEGSCNLGLCTCTYGCFTPPSPVQPKLCTIGLGYCTSPNDCNQKCASHYNHGQGGCDFVGNVNLCSCIYQC</sequence>
<reference evidence="11" key="1">
    <citation type="journal article" date="2017" name="Front. Plant Sci.">
        <title>Climate Clever Clovers: New Paradigm to Reduce the Environmental Footprint of Ruminants by Breeding Low Methanogenic Forages Utilizing Haplotype Variation.</title>
        <authorList>
            <person name="Kaur P."/>
            <person name="Appels R."/>
            <person name="Bayer P.E."/>
            <person name="Keeble-Gagnere G."/>
            <person name="Wang J."/>
            <person name="Hirakawa H."/>
            <person name="Shirasawa K."/>
            <person name="Vercoe P."/>
            <person name="Stefanova K."/>
            <person name="Durmic Z."/>
            <person name="Nichols P."/>
            <person name="Revell C."/>
            <person name="Isobe S.N."/>
            <person name="Edwards D."/>
            <person name="Erskine W."/>
        </authorList>
    </citation>
    <scope>NUCLEOTIDE SEQUENCE [LARGE SCALE GENOMIC DNA]</scope>
    <source>
        <strain evidence="11">cv. Daliak</strain>
    </source>
</reference>
<keyword evidence="4 9" id="KW-0929">Antimicrobial</keyword>
<keyword evidence="3 9" id="KW-0964">Secreted</keyword>
<dbReference type="GO" id="GO:0050832">
    <property type="term" value="P:defense response to fungus"/>
    <property type="evidence" value="ECO:0007669"/>
    <property type="project" value="UniProtKB-UniRule"/>
</dbReference>
<dbReference type="AlphaFoldDB" id="A0A2Z6MYF7"/>
<dbReference type="Proteomes" id="UP000242715">
    <property type="component" value="Unassembled WGS sequence"/>
</dbReference>
<evidence type="ECO:0000256" key="1">
    <source>
        <dbReference type="ARBA" id="ARBA00004613"/>
    </source>
</evidence>
<proteinExistence type="inferred from homology"/>
<evidence type="ECO:0000313" key="10">
    <source>
        <dbReference type="EMBL" id="GAU36866.1"/>
    </source>
</evidence>
<evidence type="ECO:0000256" key="5">
    <source>
        <dbReference type="ARBA" id="ARBA00022577"/>
    </source>
</evidence>
<keyword evidence="11" id="KW-1185">Reference proteome</keyword>
<organism evidence="10 11">
    <name type="scientific">Trifolium subterraneum</name>
    <name type="common">Subterranean clover</name>
    <dbReference type="NCBI Taxonomy" id="3900"/>
    <lineage>
        <taxon>Eukaryota</taxon>
        <taxon>Viridiplantae</taxon>
        <taxon>Streptophyta</taxon>
        <taxon>Embryophyta</taxon>
        <taxon>Tracheophyta</taxon>
        <taxon>Spermatophyta</taxon>
        <taxon>Magnoliopsida</taxon>
        <taxon>eudicotyledons</taxon>
        <taxon>Gunneridae</taxon>
        <taxon>Pentapetalae</taxon>
        <taxon>rosids</taxon>
        <taxon>fabids</taxon>
        <taxon>Fabales</taxon>
        <taxon>Fabaceae</taxon>
        <taxon>Papilionoideae</taxon>
        <taxon>50 kb inversion clade</taxon>
        <taxon>NPAAA clade</taxon>
        <taxon>Hologalegina</taxon>
        <taxon>IRL clade</taxon>
        <taxon>Trifolieae</taxon>
        <taxon>Trifolium</taxon>
    </lineage>
</organism>
<evidence type="ECO:0000256" key="7">
    <source>
        <dbReference type="ARBA" id="ARBA00022821"/>
    </source>
</evidence>
<dbReference type="EMBL" id="DF973644">
    <property type="protein sequence ID" value="GAU36866.1"/>
    <property type="molecule type" value="Genomic_DNA"/>
</dbReference>
<dbReference type="GO" id="GO:0031640">
    <property type="term" value="P:killing of cells of another organism"/>
    <property type="evidence" value="ECO:0007669"/>
    <property type="project" value="UniProtKB-UniRule"/>
</dbReference>
<dbReference type="PANTHER" id="PTHR36788:SF2">
    <property type="entry name" value="DEFENSIN-LIKE PROTEIN 183"/>
    <property type="match status" value="1"/>
</dbReference>
<comment type="similarity">
    <text evidence="2 9">Belongs to the DEFL family.</text>
</comment>
<keyword evidence="6" id="KW-0732">Signal</keyword>
<dbReference type="OrthoDB" id="993238at2759"/>
<dbReference type="InterPro" id="IPR039641">
    <property type="entry name" value="LCR"/>
</dbReference>
<keyword evidence="5 9" id="KW-0295">Fungicide</keyword>